<evidence type="ECO:0000313" key="4">
    <source>
        <dbReference type="Proteomes" id="UP001219037"/>
    </source>
</evidence>
<feature type="transmembrane region" description="Helical" evidence="1">
    <location>
        <begin position="164"/>
        <end position="183"/>
    </location>
</feature>
<accession>A0ABY8H5B1</accession>
<dbReference type="PANTHER" id="PTHR35342:SF5">
    <property type="entry name" value="TRICARBOXYLIC TRANSPORT PROTEIN"/>
    <property type="match status" value="1"/>
</dbReference>
<organism evidence="3 4">
    <name type="scientific">Citricoccus muralis</name>
    <dbReference type="NCBI Taxonomy" id="169134"/>
    <lineage>
        <taxon>Bacteria</taxon>
        <taxon>Bacillati</taxon>
        <taxon>Actinomycetota</taxon>
        <taxon>Actinomycetes</taxon>
        <taxon>Micrococcales</taxon>
        <taxon>Micrococcaceae</taxon>
        <taxon>Citricoccus</taxon>
    </lineage>
</organism>
<sequence>MFVDVIGEVFQPASLIAILLGTVIGVVIGALPGLSATMAIALLIPVTFLMEPIPGIILLVTVYTAGVYGGSISAILLYTPGTPANAAASLDGYPLTKQGLGYRAIIIATVSSMAGGILSAIALVLFAPLLSRISLVFGPQEYFWVAIFGLTIIGGLAGNSLLKGIIAALLGLSLSFVGIDNMVGTQRLTFGVQGLQSGVQMIPAMIGLFAVAQLVVLLRQPHDSSKKIPKQETSLRKSNLSFIEWIRISPTIIKSGVIGTGVGVLPGAGGDIASWIAYNEAKRASKTPEKFGTGHYPAIAAPESSNNAVVGGALIPTLTLGIPGSTATAILLGGLIMKGLVPGHELFTRNAVETYSIIAGFMIGTILMGIVGLLLARYVVKVADAPVAVLVAVIIALSVLGAYAIRNSMFDVVMMLVFGLIGYGLRVLNISAAPVILGLILGPIAERGFRQTMTIVGDENIWLSFLTRPISVVLIVLILGTLLFPIINKWRSSSRAKRVQAKSSILTHN</sequence>
<feature type="transmembrane region" description="Helical" evidence="1">
    <location>
        <begin position="15"/>
        <end position="44"/>
    </location>
</feature>
<feature type="transmembrane region" description="Helical" evidence="1">
    <location>
        <begin position="56"/>
        <end position="80"/>
    </location>
</feature>
<keyword evidence="1" id="KW-0812">Transmembrane</keyword>
<evidence type="ECO:0000259" key="2">
    <source>
        <dbReference type="Pfam" id="PF01970"/>
    </source>
</evidence>
<feature type="transmembrane region" description="Helical" evidence="1">
    <location>
        <begin position="412"/>
        <end position="441"/>
    </location>
</feature>
<feature type="transmembrane region" description="Helical" evidence="1">
    <location>
        <begin position="313"/>
        <end position="336"/>
    </location>
</feature>
<keyword evidence="4" id="KW-1185">Reference proteome</keyword>
<dbReference type="PANTHER" id="PTHR35342">
    <property type="entry name" value="TRICARBOXYLIC TRANSPORT PROTEIN"/>
    <property type="match status" value="1"/>
</dbReference>
<gene>
    <name evidence="3" type="ORF">P8192_12530</name>
</gene>
<proteinExistence type="predicted"/>
<dbReference type="InterPro" id="IPR002823">
    <property type="entry name" value="DUF112_TM"/>
</dbReference>
<keyword evidence="1" id="KW-0472">Membrane</keyword>
<dbReference type="EMBL" id="CP121252">
    <property type="protein sequence ID" value="WFP16201.1"/>
    <property type="molecule type" value="Genomic_DNA"/>
</dbReference>
<keyword evidence="1" id="KW-1133">Transmembrane helix</keyword>
<feature type="transmembrane region" description="Helical" evidence="1">
    <location>
        <begin position="461"/>
        <end position="487"/>
    </location>
</feature>
<feature type="transmembrane region" description="Helical" evidence="1">
    <location>
        <begin position="195"/>
        <end position="218"/>
    </location>
</feature>
<evidence type="ECO:0000256" key="1">
    <source>
        <dbReference type="SAM" id="Phobius"/>
    </source>
</evidence>
<feature type="transmembrane region" description="Helical" evidence="1">
    <location>
        <begin position="100"/>
        <end position="130"/>
    </location>
</feature>
<dbReference type="Proteomes" id="UP001219037">
    <property type="component" value="Chromosome"/>
</dbReference>
<name>A0ABY8H5B1_9MICC</name>
<dbReference type="RefSeq" id="WP_278157354.1">
    <property type="nucleotide sequence ID" value="NZ_CP121252.1"/>
</dbReference>
<feature type="transmembrane region" description="Helical" evidence="1">
    <location>
        <begin position="142"/>
        <end position="158"/>
    </location>
</feature>
<feature type="domain" description="DUF112" evidence="2">
    <location>
        <begin position="15"/>
        <end position="437"/>
    </location>
</feature>
<feature type="transmembrane region" description="Helical" evidence="1">
    <location>
        <begin position="385"/>
        <end position="405"/>
    </location>
</feature>
<evidence type="ECO:0000313" key="3">
    <source>
        <dbReference type="EMBL" id="WFP16201.1"/>
    </source>
</evidence>
<reference evidence="3 4" key="1">
    <citation type="submission" date="2023-04" db="EMBL/GenBank/DDBJ databases">
        <title>Funneling lignin-derived compounds into biodiesel using alkali-halophilic Citricoccus sp. P2.</title>
        <authorList>
            <person name="Luo C.-B."/>
        </authorList>
    </citation>
    <scope>NUCLEOTIDE SEQUENCE [LARGE SCALE GENOMIC DNA]</scope>
    <source>
        <strain evidence="3 4">P2</strain>
    </source>
</reference>
<dbReference type="Pfam" id="PF01970">
    <property type="entry name" value="TctA"/>
    <property type="match status" value="1"/>
</dbReference>
<protein>
    <submittedName>
        <fullName evidence="3">Tripartite tricarboxylate transporter permease</fullName>
    </submittedName>
</protein>
<feature type="transmembrane region" description="Helical" evidence="1">
    <location>
        <begin position="357"/>
        <end position="379"/>
    </location>
</feature>